<accession>A0A0A1WBU5</accession>
<protein>
    <recommendedName>
        <fullName evidence="2">DUF4142 domain-containing protein</fullName>
    </recommendedName>
</protein>
<dbReference type="InterPro" id="IPR025419">
    <property type="entry name" value="DUF4142"/>
</dbReference>
<dbReference type="PANTHER" id="PTHR38593:SF1">
    <property type="entry name" value="BLR2558 PROTEIN"/>
    <property type="match status" value="1"/>
</dbReference>
<comment type="caution">
    <text evidence="3">The sequence shown here is derived from an EMBL/GenBank/DDBJ whole genome shotgun (WGS) entry which is preliminary data.</text>
</comment>
<sequence>MRKSVGAALTAITVACLAAPLSASLAQAGISTNPAPVETRDYLGAMHALSRYEVDASRLVLTRSQSQASRLFAQTMVDHHTRMMAEHASVLSMPAATDSGSALVGPLSQMLDTLENTPRAEFDAAYKRGQIAAHEEALKVHNAYATKGSNAAVREKAKAGGLVTRKHLDKARKLPGA</sequence>
<evidence type="ECO:0000313" key="3">
    <source>
        <dbReference type="EMBL" id="GAM02813.1"/>
    </source>
</evidence>
<name>A0A0A1WBU5_9SPHN</name>
<dbReference type="PANTHER" id="PTHR38593">
    <property type="entry name" value="BLR2558 PROTEIN"/>
    <property type="match status" value="1"/>
</dbReference>
<dbReference type="Proteomes" id="UP000032305">
    <property type="component" value="Unassembled WGS sequence"/>
</dbReference>
<dbReference type="PROSITE" id="PS51257">
    <property type="entry name" value="PROKAR_LIPOPROTEIN"/>
    <property type="match status" value="1"/>
</dbReference>
<gene>
    <name evidence="3" type="ORF">SP5_099_00280</name>
</gene>
<keyword evidence="4" id="KW-1185">Reference proteome</keyword>
<dbReference type="Pfam" id="PF13628">
    <property type="entry name" value="DUF4142"/>
    <property type="match status" value="1"/>
</dbReference>
<proteinExistence type="predicted"/>
<evidence type="ECO:0000313" key="4">
    <source>
        <dbReference type="Proteomes" id="UP000032305"/>
    </source>
</evidence>
<dbReference type="InterPro" id="IPR012347">
    <property type="entry name" value="Ferritin-like"/>
</dbReference>
<evidence type="ECO:0000259" key="2">
    <source>
        <dbReference type="Pfam" id="PF13628"/>
    </source>
</evidence>
<dbReference type="EMBL" id="BBPI01000099">
    <property type="protein sequence ID" value="GAM02813.1"/>
    <property type="molecule type" value="Genomic_DNA"/>
</dbReference>
<dbReference type="AlphaFoldDB" id="A0A0A1WBU5"/>
<feature type="signal peptide" evidence="1">
    <location>
        <begin position="1"/>
        <end position="28"/>
    </location>
</feature>
<dbReference type="eggNOG" id="COG3652">
    <property type="taxonomic scope" value="Bacteria"/>
</dbReference>
<dbReference type="Gene3D" id="1.20.1260.10">
    <property type="match status" value="1"/>
</dbReference>
<dbReference type="RefSeq" id="WP_052811626.1">
    <property type="nucleotide sequence ID" value="NZ_BBPI01000099.1"/>
</dbReference>
<feature type="chain" id="PRO_5001993655" description="DUF4142 domain-containing protein" evidence="1">
    <location>
        <begin position="29"/>
        <end position="177"/>
    </location>
</feature>
<evidence type="ECO:0000256" key="1">
    <source>
        <dbReference type="SAM" id="SignalP"/>
    </source>
</evidence>
<organism evidence="3 4">
    <name type="scientific">Sphingomonas parapaucimobilis NBRC 15100</name>
    <dbReference type="NCBI Taxonomy" id="1219049"/>
    <lineage>
        <taxon>Bacteria</taxon>
        <taxon>Pseudomonadati</taxon>
        <taxon>Pseudomonadota</taxon>
        <taxon>Alphaproteobacteria</taxon>
        <taxon>Sphingomonadales</taxon>
        <taxon>Sphingomonadaceae</taxon>
        <taxon>Sphingomonas</taxon>
    </lineage>
</organism>
<keyword evidence="1" id="KW-0732">Signal</keyword>
<reference evidence="3 4" key="1">
    <citation type="submission" date="2014-11" db="EMBL/GenBank/DDBJ databases">
        <title>Whole genome shotgun sequence of Sphingomonas parapaucimobilis NBRC 15100.</title>
        <authorList>
            <person name="Katano-Makiyama Y."/>
            <person name="Hosoyama A."/>
            <person name="Hashimoto M."/>
            <person name="Hosoyama Y."/>
            <person name="Noguchi M."/>
            <person name="Numata M."/>
            <person name="Tsuchikane K."/>
            <person name="Hirakata S."/>
            <person name="Uohara A."/>
            <person name="Shimodaira J."/>
            <person name="Ohji S."/>
            <person name="Ichikawa N."/>
            <person name="Kimura A."/>
            <person name="Yamazoe A."/>
            <person name="Fujita N."/>
        </authorList>
    </citation>
    <scope>NUCLEOTIDE SEQUENCE [LARGE SCALE GENOMIC DNA]</scope>
    <source>
        <strain evidence="3 4">NBRC 15100</strain>
    </source>
</reference>
<feature type="domain" description="DUF4142" evidence="2">
    <location>
        <begin position="39"/>
        <end position="174"/>
    </location>
</feature>